<dbReference type="Proteomes" id="UP000623129">
    <property type="component" value="Unassembled WGS sequence"/>
</dbReference>
<name>A0A833R0R8_9POAL</name>
<keyword evidence="1" id="KW-1133">Transmembrane helix</keyword>
<dbReference type="EMBL" id="SWLB01000016">
    <property type="protein sequence ID" value="KAF3328178.1"/>
    <property type="molecule type" value="Genomic_DNA"/>
</dbReference>
<keyword evidence="1" id="KW-0472">Membrane</keyword>
<feature type="transmembrane region" description="Helical" evidence="1">
    <location>
        <begin position="20"/>
        <end position="40"/>
    </location>
</feature>
<evidence type="ECO:0000313" key="3">
    <source>
        <dbReference type="Proteomes" id="UP000623129"/>
    </source>
</evidence>
<keyword evidence="3" id="KW-1185">Reference proteome</keyword>
<dbReference type="AlphaFoldDB" id="A0A833R0R8"/>
<evidence type="ECO:0000256" key="1">
    <source>
        <dbReference type="SAM" id="Phobius"/>
    </source>
</evidence>
<proteinExistence type="predicted"/>
<organism evidence="2 3">
    <name type="scientific">Carex littledalei</name>
    <dbReference type="NCBI Taxonomy" id="544730"/>
    <lineage>
        <taxon>Eukaryota</taxon>
        <taxon>Viridiplantae</taxon>
        <taxon>Streptophyta</taxon>
        <taxon>Embryophyta</taxon>
        <taxon>Tracheophyta</taxon>
        <taxon>Spermatophyta</taxon>
        <taxon>Magnoliopsida</taxon>
        <taxon>Liliopsida</taxon>
        <taxon>Poales</taxon>
        <taxon>Cyperaceae</taxon>
        <taxon>Cyperoideae</taxon>
        <taxon>Cariceae</taxon>
        <taxon>Carex</taxon>
        <taxon>Carex subgen. Euthyceras</taxon>
    </lineage>
</organism>
<accession>A0A833R0R8</accession>
<comment type="caution">
    <text evidence="2">The sequence shown here is derived from an EMBL/GenBank/DDBJ whole genome shotgun (WGS) entry which is preliminary data.</text>
</comment>
<reference evidence="2" key="1">
    <citation type="submission" date="2020-01" db="EMBL/GenBank/DDBJ databases">
        <title>Genome sequence of Kobresia littledalei, the first chromosome-level genome in the family Cyperaceae.</title>
        <authorList>
            <person name="Qu G."/>
        </authorList>
    </citation>
    <scope>NUCLEOTIDE SEQUENCE</scope>
    <source>
        <strain evidence="2">C.B.Clarke</strain>
        <tissue evidence="2">Leaf</tissue>
    </source>
</reference>
<sequence>MAQPAFEKIAIYSARIVPVLYQRALLFFLLSLEISILLFFSIPAPLLERFAPSLLLQSESLPLPVTTPTVRFPQSFLPALLCRPFRPRTPTAPLCRPYLPSTTSFVLFKLTSSVSALSSLSAVCHSPQIPTSVSAPLALLSSPSLSSSTAVLQSLHFEELQSSATTSNNFVTIHKQEIASIVGKMKKLKQVGFVSLLCPATRSSGQDFGAQVFAAKSFLEFNRFCPRIINRKGA</sequence>
<keyword evidence="1" id="KW-0812">Transmembrane</keyword>
<evidence type="ECO:0000313" key="2">
    <source>
        <dbReference type="EMBL" id="KAF3328178.1"/>
    </source>
</evidence>
<protein>
    <submittedName>
        <fullName evidence="2">Uncharacterized protein</fullName>
    </submittedName>
</protein>
<gene>
    <name evidence="2" type="ORF">FCM35_KLT06784</name>
</gene>